<feature type="compositionally biased region" description="Basic and acidic residues" evidence="4">
    <location>
        <begin position="608"/>
        <end position="627"/>
    </location>
</feature>
<dbReference type="PANTHER" id="PTHR22767">
    <property type="entry name" value="N-TERMINAL ACETYLTRANSFERASE-RELATED"/>
    <property type="match status" value="1"/>
</dbReference>
<proteinExistence type="predicted"/>
<dbReference type="Proteomes" id="UP001172684">
    <property type="component" value="Unassembled WGS sequence"/>
</dbReference>
<dbReference type="PROSITE" id="PS50005">
    <property type="entry name" value="TPR"/>
    <property type="match status" value="1"/>
</dbReference>
<evidence type="ECO:0000256" key="1">
    <source>
        <dbReference type="ARBA" id="ARBA00022737"/>
    </source>
</evidence>
<keyword evidence="2 3" id="KW-0802">TPR repeat</keyword>
<feature type="repeat" description="TPR" evidence="3">
    <location>
        <begin position="77"/>
        <end position="110"/>
    </location>
</feature>
<evidence type="ECO:0000313" key="5">
    <source>
        <dbReference type="EMBL" id="KAJ9668542.1"/>
    </source>
</evidence>
<dbReference type="InterPro" id="IPR021183">
    <property type="entry name" value="NatA_aux_su"/>
</dbReference>
<dbReference type="PANTHER" id="PTHR22767:SF2">
    <property type="entry name" value="N(ALPHA)-ACETYLTRANSFERASE 15_16, ISOFORM A"/>
    <property type="match status" value="1"/>
</dbReference>
<sequence>MPQPLPSKENSLFKQVVKNYEAKQYKKGLKSAEQILRKVPNHGDTQAMKALILNAQGNSTEAFELAKVALKNDVKSHVCWHVYGLLYRTAKNYEEAIKAYKFALKLDPDSAQISRDLAQLQIQMRDYAGFVQTRMAILKSRPHVRQNWTAMAVAHHLNGEFEAAERILTTYEDTLKSPPPKSDIEHSEAILYKNTIIAESGNIGKALSHLEAVMKNSLDRTAVMEMRARYLLLLDRKEEAQKAYRALLDRNNEYRSYYEGLEKAMGLDRSDDDSIPKLTELYESYAAKSERVDAARRVPLDFLQGESFKTAADRYLRSMLSKGIPSTFANVKALYKDSAKRAAIEELVNGYASERLTNGSAENHDGDRSANRFDEAVLYFLAQHYNYHLSRDLSKALDFIDKALEMNPKAVEYGMTKARIWKHYGNPAKASEIMNQARTWDERDRAINSKCAKYQLRNNENDNALKTMSKFTKNETVKEALGDLHDLQCMWYLTEDGEAYLRQGKFGLALKRFHAIYDIFDIWQEDQFDFHSFSLRKGQIRAYVDMIRWEDHLREHPYYSRAAISAVKAYIMLHDKPHLAHKSLTNGFTDMDSMDANERKKAMKKAKREQEKQEKAEAERRDAEKKAATKKPATGADGEPKKEDMDPQGTKLAQTKEPLQDAGKFLSYLLEFSPNNIEAQNVGFEVFMRKNKYLLALKCLLAASSIDPENPTLHEQTIRFRRTLDKLSEPLPPPVAKVIDFSFTLIPSSISLSDYNDSFLARHSESTPHIQAGLKVRQLLDPSSQPRNEKDLLATLELDTTELQDAKDGLSLFGEWKSGQDVREAYINGARKRWPEATVFAGA</sequence>
<protein>
    <recommendedName>
        <fullName evidence="7">Acetyltransferase</fullName>
    </recommendedName>
</protein>
<comment type="caution">
    <text evidence="5">The sequence shown here is derived from an EMBL/GenBank/DDBJ whole genome shotgun (WGS) entry which is preliminary data.</text>
</comment>
<name>A0ABQ9P846_9PEZI</name>
<dbReference type="InterPro" id="IPR011990">
    <property type="entry name" value="TPR-like_helical_dom_sf"/>
</dbReference>
<dbReference type="Pfam" id="PF12569">
    <property type="entry name" value="NatA_aux_su"/>
    <property type="match status" value="1"/>
</dbReference>
<dbReference type="PIRSF" id="PIRSF000422">
    <property type="entry name" value="N-terminal-AcTrfase-A_aux_su"/>
    <property type="match status" value="1"/>
</dbReference>
<dbReference type="EMBL" id="JAPDRL010000006">
    <property type="protein sequence ID" value="KAJ9668542.1"/>
    <property type="molecule type" value="Genomic_DNA"/>
</dbReference>
<evidence type="ECO:0008006" key="7">
    <source>
        <dbReference type="Google" id="ProtNLM"/>
    </source>
</evidence>
<dbReference type="Pfam" id="PF13414">
    <property type="entry name" value="TPR_11"/>
    <property type="match status" value="1"/>
</dbReference>
<evidence type="ECO:0000256" key="3">
    <source>
        <dbReference type="PROSITE-ProRule" id="PRU00339"/>
    </source>
</evidence>
<feature type="region of interest" description="Disordered" evidence="4">
    <location>
        <begin position="597"/>
        <end position="656"/>
    </location>
</feature>
<dbReference type="Gene3D" id="1.25.40.1040">
    <property type="match status" value="1"/>
</dbReference>
<evidence type="ECO:0000256" key="4">
    <source>
        <dbReference type="SAM" id="MobiDB-lite"/>
    </source>
</evidence>
<keyword evidence="1" id="KW-0677">Repeat</keyword>
<organism evidence="5 6">
    <name type="scientific">Coniosporium apollinis</name>
    <dbReference type="NCBI Taxonomy" id="61459"/>
    <lineage>
        <taxon>Eukaryota</taxon>
        <taxon>Fungi</taxon>
        <taxon>Dikarya</taxon>
        <taxon>Ascomycota</taxon>
        <taxon>Pezizomycotina</taxon>
        <taxon>Dothideomycetes</taxon>
        <taxon>Dothideomycetes incertae sedis</taxon>
        <taxon>Coniosporium</taxon>
    </lineage>
</organism>
<dbReference type="SMART" id="SM00028">
    <property type="entry name" value="TPR"/>
    <property type="match status" value="5"/>
</dbReference>
<dbReference type="InterPro" id="IPR019734">
    <property type="entry name" value="TPR_rpt"/>
</dbReference>
<dbReference type="SUPFAM" id="SSF48452">
    <property type="entry name" value="TPR-like"/>
    <property type="match status" value="4"/>
</dbReference>
<gene>
    <name evidence="5" type="ORF">H2201_001183</name>
</gene>
<keyword evidence="6" id="KW-1185">Reference proteome</keyword>
<accession>A0ABQ9P846</accession>
<reference evidence="5" key="1">
    <citation type="submission" date="2022-10" db="EMBL/GenBank/DDBJ databases">
        <title>Culturing micro-colonial fungi from biological soil crusts in the Mojave desert and describing Neophaeococcomyces mojavensis, and introducing the new genera and species Taxawa tesnikishii.</title>
        <authorList>
            <person name="Kurbessoian T."/>
            <person name="Stajich J.E."/>
        </authorList>
    </citation>
    <scope>NUCLEOTIDE SEQUENCE</scope>
    <source>
        <strain evidence="5">TK_1</strain>
    </source>
</reference>
<dbReference type="Gene3D" id="1.25.40.1010">
    <property type="match status" value="1"/>
</dbReference>
<evidence type="ECO:0000256" key="2">
    <source>
        <dbReference type="ARBA" id="ARBA00022803"/>
    </source>
</evidence>
<evidence type="ECO:0000313" key="6">
    <source>
        <dbReference type="Proteomes" id="UP001172684"/>
    </source>
</evidence>